<dbReference type="InterPro" id="IPR006119">
    <property type="entry name" value="Resolv_N"/>
</dbReference>
<evidence type="ECO:0000313" key="5">
    <source>
        <dbReference type="EMBL" id="RFO95148.1"/>
    </source>
</evidence>
<reference evidence="5 6" key="1">
    <citation type="submission" date="2018-05" db="EMBL/GenBank/DDBJ databases">
        <title>Rhodoferax soyangensis sp.nov., isolated from an oligotrophic freshwater lake.</title>
        <authorList>
            <person name="Park M."/>
        </authorList>
    </citation>
    <scope>NUCLEOTIDE SEQUENCE [LARGE SCALE GENOMIC DNA]</scope>
    <source>
        <strain evidence="5 6">IMCC26218</strain>
    </source>
</reference>
<sequence length="528" mass="57871">MTDMPPSSTLVYSYRRFSSGRQASGHSLERQTHSARIWCLERGYVLDESLALSDLGISAYTGDNVMRGAMGGFLAAAEAGRVPKGSILLVESLDRISRASIPDAIAVLTKIVNTGVRVVSHIDNHEWNETTIQDTMSFMLSVLLFSRAHEESSKKAKRVSDQFQDKRKSGLAVVSHGHGPGWAVPKQDRSGWEMVEDKAAAVLKAFELAAAGHGGIAIARRANQEAWPLPWRIRKNTSTRWEHTGVSRLLRDRRVLGEWQPKKMVAGKMTNHVDPVLNYFPRAVSDELWYQVQASLGSREGPLRIRGLKADIFSGIFYCSCGERMDRKPPTGRGYPRYYCLGRINGSSDCPGVAEKVLLGPVLSAVAQLEQAAFTPDNSAAAAREELGLAQSRLADANARAERLLDALEESGHSQLLLTRLAAAEKDKADAEAVITRARDALAAVPLLDRNFGDELAKNAAEVVADRANVEGRHKVAQALSQVVTRLVWNGKYFMVHARNGATYGVNPPPAMLKRAKNRNAKSITDKN</sequence>
<organism evidence="5 6">
    <name type="scientific">Rhodoferax lacus</name>
    <dbReference type="NCBI Taxonomy" id="2184758"/>
    <lineage>
        <taxon>Bacteria</taxon>
        <taxon>Pseudomonadati</taxon>
        <taxon>Pseudomonadota</taxon>
        <taxon>Betaproteobacteria</taxon>
        <taxon>Burkholderiales</taxon>
        <taxon>Comamonadaceae</taxon>
        <taxon>Rhodoferax</taxon>
    </lineage>
</organism>
<dbReference type="InterPro" id="IPR050639">
    <property type="entry name" value="SSR_resolvase"/>
</dbReference>
<keyword evidence="2" id="KW-0233">DNA recombination</keyword>
<dbReference type="SUPFAM" id="SSF53041">
    <property type="entry name" value="Resolvase-like"/>
    <property type="match status" value="1"/>
</dbReference>
<dbReference type="EMBL" id="QFZK01000021">
    <property type="protein sequence ID" value="RFO95148.1"/>
    <property type="molecule type" value="Genomic_DNA"/>
</dbReference>
<dbReference type="PANTHER" id="PTHR30461:SF2">
    <property type="entry name" value="SERINE RECOMBINASE PINE-RELATED"/>
    <property type="match status" value="1"/>
</dbReference>
<feature type="domain" description="Resolvase/invertase-type recombinase catalytic" evidence="4">
    <location>
        <begin position="11"/>
        <end position="172"/>
    </location>
</feature>
<protein>
    <recommendedName>
        <fullName evidence="4">Resolvase/invertase-type recombinase catalytic domain-containing protein</fullName>
    </recommendedName>
</protein>
<dbReference type="Pfam" id="PF07508">
    <property type="entry name" value="Recombinase"/>
    <property type="match status" value="1"/>
</dbReference>
<dbReference type="Proteomes" id="UP000260665">
    <property type="component" value="Unassembled WGS sequence"/>
</dbReference>
<proteinExistence type="predicted"/>
<dbReference type="Pfam" id="PF00239">
    <property type="entry name" value="Resolvase"/>
    <property type="match status" value="1"/>
</dbReference>
<dbReference type="Gene3D" id="3.90.1750.20">
    <property type="entry name" value="Putative Large Serine Recombinase, Chain B, Domain 2"/>
    <property type="match status" value="1"/>
</dbReference>
<dbReference type="InterPro" id="IPR011109">
    <property type="entry name" value="DNA_bind_recombinase_dom"/>
</dbReference>
<dbReference type="InterPro" id="IPR036162">
    <property type="entry name" value="Resolvase-like_N_sf"/>
</dbReference>
<dbReference type="Gene3D" id="3.40.50.1390">
    <property type="entry name" value="Resolvase, N-terminal catalytic domain"/>
    <property type="match status" value="1"/>
</dbReference>
<dbReference type="SMART" id="SM00857">
    <property type="entry name" value="Resolvase"/>
    <property type="match status" value="1"/>
</dbReference>
<comment type="caution">
    <text evidence="5">The sequence shown here is derived from an EMBL/GenBank/DDBJ whole genome shotgun (WGS) entry which is preliminary data.</text>
</comment>
<keyword evidence="3" id="KW-0175">Coiled coil</keyword>
<dbReference type="InterPro" id="IPR025827">
    <property type="entry name" value="Zn_ribbon_recom_dom"/>
</dbReference>
<evidence type="ECO:0000256" key="1">
    <source>
        <dbReference type="ARBA" id="ARBA00023125"/>
    </source>
</evidence>
<evidence type="ECO:0000313" key="6">
    <source>
        <dbReference type="Proteomes" id="UP000260665"/>
    </source>
</evidence>
<dbReference type="OrthoDB" id="9791494at2"/>
<dbReference type="RefSeq" id="WP_117179902.1">
    <property type="nucleotide sequence ID" value="NZ_QFZK01000021.1"/>
</dbReference>
<dbReference type="Pfam" id="PF13408">
    <property type="entry name" value="Zn_ribbon_recom"/>
    <property type="match status" value="1"/>
</dbReference>
<evidence type="ECO:0000256" key="3">
    <source>
        <dbReference type="SAM" id="Coils"/>
    </source>
</evidence>
<keyword evidence="1" id="KW-0238">DNA-binding</keyword>
<dbReference type="GO" id="GO:0003677">
    <property type="term" value="F:DNA binding"/>
    <property type="evidence" value="ECO:0007669"/>
    <property type="project" value="UniProtKB-KW"/>
</dbReference>
<evidence type="ECO:0000259" key="4">
    <source>
        <dbReference type="SMART" id="SM00857"/>
    </source>
</evidence>
<gene>
    <name evidence="5" type="ORF">DIC66_19740</name>
</gene>
<dbReference type="InterPro" id="IPR038109">
    <property type="entry name" value="DNA_bind_recomb_sf"/>
</dbReference>
<name>A0A3E1R701_9BURK</name>
<dbReference type="CDD" id="cd00338">
    <property type="entry name" value="Ser_Recombinase"/>
    <property type="match status" value="1"/>
</dbReference>
<keyword evidence="6" id="KW-1185">Reference proteome</keyword>
<dbReference type="GO" id="GO:0000150">
    <property type="term" value="F:DNA strand exchange activity"/>
    <property type="evidence" value="ECO:0007669"/>
    <property type="project" value="InterPro"/>
</dbReference>
<feature type="coiled-coil region" evidence="3">
    <location>
        <begin position="380"/>
        <end position="441"/>
    </location>
</feature>
<evidence type="ECO:0000256" key="2">
    <source>
        <dbReference type="ARBA" id="ARBA00023172"/>
    </source>
</evidence>
<accession>A0A3E1R701</accession>
<dbReference type="AlphaFoldDB" id="A0A3E1R701"/>
<dbReference type="PANTHER" id="PTHR30461">
    <property type="entry name" value="DNA-INVERTASE FROM LAMBDOID PROPHAGE"/>
    <property type="match status" value="1"/>
</dbReference>